<evidence type="ECO:0000313" key="2">
    <source>
        <dbReference type="EMBL" id="EUN29899.1"/>
    </source>
</evidence>
<name>W7ERX6_BIPV3</name>
<accession>W7ERX6</accession>
<dbReference type="EMBL" id="KI968709">
    <property type="protein sequence ID" value="EUN29899.1"/>
    <property type="molecule type" value="Genomic_DNA"/>
</dbReference>
<dbReference type="RefSeq" id="XP_014559430.1">
    <property type="nucleotide sequence ID" value="XM_014703944.1"/>
</dbReference>
<protein>
    <submittedName>
        <fullName evidence="2">Uncharacterized protein</fullName>
    </submittedName>
</protein>
<dbReference type="HOGENOM" id="CLU_022203_0_0_1"/>
<evidence type="ECO:0000313" key="3">
    <source>
        <dbReference type="Proteomes" id="UP000054337"/>
    </source>
</evidence>
<evidence type="ECO:0000256" key="1">
    <source>
        <dbReference type="SAM" id="MobiDB-lite"/>
    </source>
</evidence>
<feature type="compositionally biased region" description="Low complexity" evidence="1">
    <location>
        <begin position="39"/>
        <end position="51"/>
    </location>
</feature>
<reference evidence="2 3" key="1">
    <citation type="journal article" date="2013" name="PLoS Genet.">
        <title>Comparative genome structure, secondary metabolite, and effector coding capacity across Cochliobolus pathogens.</title>
        <authorList>
            <person name="Condon B.J."/>
            <person name="Leng Y."/>
            <person name="Wu D."/>
            <person name="Bushley K.E."/>
            <person name="Ohm R.A."/>
            <person name="Otillar R."/>
            <person name="Martin J."/>
            <person name="Schackwitz W."/>
            <person name="Grimwood J."/>
            <person name="MohdZainudin N."/>
            <person name="Xue C."/>
            <person name="Wang R."/>
            <person name="Manning V.A."/>
            <person name="Dhillon B."/>
            <person name="Tu Z.J."/>
            <person name="Steffenson B.J."/>
            <person name="Salamov A."/>
            <person name="Sun H."/>
            <person name="Lowry S."/>
            <person name="LaButti K."/>
            <person name="Han J."/>
            <person name="Copeland A."/>
            <person name="Lindquist E."/>
            <person name="Barry K."/>
            <person name="Schmutz J."/>
            <person name="Baker S.E."/>
            <person name="Ciuffetti L.M."/>
            <person name="Grigoriev I.V."/>
            <person name="Zhong S."/>
            <person name="Turgeon B.G."/>
        </authorList>
    </citation>
    <scope>NUCLEOTIDE SEQUENCE [LARGE SCALE GENOMIC DNA]</scope>
    <source>
        <strain evidence="2 3">FI3</strain>
    </source>
</reference>
<dbReference type="Proteomes" id="UP000054337">
    <property type="component" value="Unassembled WGS sequence"/>
</dbReference>
<feature type="region of interest" description="Disordered" evidence="1">
    <location>
        <begin position="243"/>
        <end position="268"/>
    </location>
</feature>
<dbReference type="OrthoDB" id="3675887at2759"/>
<feature type="region of interest" description="Disordered" evidence="1">
    <location>
        <begin position="39"/>
        <end position="70"/>
    </location>
</feature>
<organism evidence="2 3">
    <name type="scientific">Bipolaris victoriae (strain FI3)</name>
    <name type="common">Victoria blight of oats agent</name>
    <name type="synonym">Cochliobolus victoriae</name>
    <dbReference type="NCBI Taxonomy" id="930091"/>
    <lineage>
        <taxon>Eukaryota</taxon>
        <taxon>Fungi</taxon>
        <taxon>Dikarya</taxon>
        <taxon>Ascomycota</taxon>
        <taxon>Pezizomycotina</taxon>
        <taxon>Dothideomycetes</taxon>
        <taxon>Pleosporomycetidae</taxon>
        <taxon>Pleosporales</taxon>
        <taxon>Pleosporineae</taxon>
        <taxon>Pleosporaceae</taxon>
        <taxon>Bipolaris</taxon>
    </lineage>
</organism>
<feature type="region of interest" description="Disordered" evidence="1">
    <location>
        <begin position="457"/>
        <end position="505"/>
    </location>
</feature>
<proteinExistence type="predicted"/>
<keyword evidence="3" id="KW-1185">Reference proteome</keyword>
<sequence>MSSVSTERILNSFPMFGHTGWSALQYAGTFYDTRNRTSTTSGSFESISTSSMFDENTPPTTADTQPASLDLSPPIVFKHEVKTQKRGKGTFLNHTPRSYEMQTPRTMDAYGSLGHSREKYSCHRMFGCAVSVDESTIFASPCGYSSSAESCQGDYKISVLPATPVELDSKEVASPSSREDHLLSVKPIQRSSSLPVARALKYEPRVALPSGYTRYEVGGWSTKPQIDHSPDRKYSGRRVSFKVTAPDSRSASRHASLEHLSTKNRRKASREVISELPQKEIEQAGNVAVFGVTQEYLDSQVGEPFSTSETFHAYSSDSREMLVPELPKRSISAPVRKQYVSYAAEESDMREALPALLYRGPKSVIPSGFPFHIAPSLPAVGENGSLDHAQDVLSRKIHIRDGEHKARGPKYLDVGKAEQRDHPPVGRLAPPILSHEALTANANLGLNDLSYYLKHTGPSPTESKHPKLRQRKRSIKFFRPKERKKQAPAHGGGSSPERIAKQTPINPAWVRETKTSGGVRHLRIVIPTTENECDMIVKPLPALPVQGQQHTRNVSSNGFEEDTLCPPENSAVQHILYGSSEAAMHSFSEPHMTYHEQARAHKLRDSQHVKRKLAPDGYYSRNIRGKYRDSFVDVAACTTDAFHDAIMHAHDDEGFEEEDSVRRTERLEERVMLLQRQNMRLMEALAKIVGVVLEHDDLDCETMMRASLRA</sequence>
<gene>
    <name evidence="2" type="ORF">COCVIDRAFT_13569</name>
</gene>
<feature type="compositionally biased region" description="Basic residues" evidence="1">
    <location>
        <begin position="466"/>
        <end position="487"/>
    </location>
</feature>
<dbReference type="GeneID" id="26251346"/>
<dbReference type="AlphaFoldDB" id="W7ERX6"/>
<feature type="compositionally biased region" description="Polar residues" evidence="1">
    <location>
        <begin position="52"/>
        <end position="67"/>
    </location>
</feature>